<proteinExistence type="predicted"/>
<dbReference type="Proteomes" id="UP000217289">
    <property type="component" value="Chromosome"/>
</dbReference>
<organism evidence="1 2">
    <name type="scientific">Melittangium boletus DSM 14713</name>
    <dbReference type="NCBI Taxonomy" id="1294270"/>
    <lineage>
        <taxon>Bacteria</taxon>
        <taxon>Pseudomonadati</taxon>
        <taxon>Myxococcota</taxon>
        <taxon>Myxococcia</taxon>
        <taxon>Myxococcales</taxon>
        <taxon>Cystobacterineae</taxon>
        <taxon>Archangiaceae</taxon>
        <taxon>Melittangium</taxon>
    </lineage>
</organism>
<dbReference type="AlphaFoldDB" id="A0A286NV14"/>
<accession>A0A286NV14</accession>
<dbReference type="EMBL" id="CP022163">
    <property type="protein sequence ID" value="ATB26889.1"/>
    <property type="molecule type" value="Genomic_DNA"/>
</dbReference>
<evidence type="ECO:0000313" key="1">
    <source>
        <dbReference type="EMBL" id="ATB26889.1"/>
    </source>
</evidence>
<gene>
    <name evidence="1" type="ORF">MEBOL_000323</name>
</gene>
<evidence type="ECO:0000313" key="2">
    <source>
        <dbReference type="Proteomes" id="UP000217289"/>
    </source>
</evidence>
<name>A0A286NV14_9BACT</name>
<keyword evidence="2" id="KW-1185">Reference proteome</keyword>
<dbReference type="KEGG" id="mbd:MEBOL_000323"/>
<protein>
    <submittedName>
        <fullName evidence="1">Uncharacterized protein</fullName>
    </submittedName>
</protein>
<sequence length="59" mass="6076">MVLPSLDAATLEALCGVLGNTGDGLTGSEIGALLRQCQKERHAGPDSMTESGLFRQVGC</sequence>
<reference evidence="1 2" key="1">
    <citation type="submission" date="2017-06" db="EMBL/GenBank/DDBJ databases">
        <authorList>
            <person name="Kim H.J."/>
            <person name="Triplett B.A."/>
        </authorList>
    </citation>
    <scope>NUCLEOTIDE SEQUENCE [LARGE SCALE GENOMIC DNA]</scope>
    <source>
        <strain evidence="1 2">DSM 14713</strain>
    </source>
</reference>